<dbReference type="VEuPathDB" id="PlasmoDB:PRCDC_0032600"/>
<keyword evidence="1" id="KW-0812">Transmembrane</keyword>
<proteinExistence type="predicted"/>
<keyword evidence="1" id="KW-0472">Membrane</keyword>
<reference evidence="2 3" key="1">
    <citation type="submission" date="2016-09" db="EMBL/GenBank/DDBJ databases">
        <authorList>
            <consortium name="Pathogen Informatics"/>
        </authorList>
    </citation>
    <scope>NUCLEOTIDE SEQUENCE [LARGE SCALE GENOMIC DNA]</scope>
</reference>
<organism evidence="2 3">
    <name type="scientific">Plasmodium reichenowi</name>
    <dbReference type="NCBI Taxonomy" id="5854"/>
    <lineage>
        <taxon>Eukaryota</taxon>
        <taxon>Sar</taxon>
        <taxon>Alveolata</taxon>
        <taxon>Apicomplexa</taxon>
        <taxon>Aconoidasida</taxon>
        <taxon>Haemosporida</taxon>
        <taxon>Plasmodiidae</taxon>
        <taxon>Plasmodium</taxon>
        <taxon>Plasmodium (Laverania)</taxon>
    </lineage>
</organism>
<gene>
    <name evidence="2" type="ORF">PRG01_0043700</name>
</gene>
<dbReference type="VEuPathDB" id="PlasmoDB:PRG01_0043700"/>
<dbReference type="InterPro" id="IPR006373">
    <property type="entry name" value="VSA_Rifin"/>
</dbReference>
<protein>
    <submittedName>
        <fullName evidence="2">PIR protein</fullName>
    </submittedName>
</protein>
<sequence>MEDKRQKRKEERDKNIQKIIEKDKMEKSLEQKIEKGCLMCGCGLGGVAASVGIFGTVAVNELTKAAIAAAEIAATDAAIAKGLAAGAEEGMKAVIAGLKAVGVSRLDNKELVSYFTAENYIDVKNIALAINRQYDASSCILVTGGSGAQKPICPWVRENFGAAGNGASAYKSIEIAVKPIVSEAESVAETAAKRATAEAIEASTLPAESTYAGCQTAIIASVVAIIIIALVMIIIYLVLRYRRKKNMNKKAQYTKLLNQ</sequence>
<accession>A0A2P9DT97</accession>
<dbReference type="EMBL" id="OFAE01000034">
    <property type="protein sequence ID" value="SOV84235.1"/>
    <property type="molecule type" value="Genomic_DNA"/>
</dbReference>
<evidence type="ECO:0000313" key="2">
    <source>
        <dbReference type="EMBL" id="SOV84235.1"/>
    </source>
</evidence>
<dbReference type="NCBIfam" id="TIGR01477">
    <property type="entry name" value="RIFIN"/>
    <property type="match status" value="1"/>
</dbReference>
<evidence type="ECO:0000256" key="1">
    <source>
        <dbReference type="SAM" id="Phobius"/>
    </source>
</evidence>
<feature type="transmembrane region" description="Helical" evidence="1">
    <location>
        <begin position="217"/>
        <end position="239"/>
    </location>
</feature>
<dbReference type="Pfam" id="PF02009">
    <property type="entry name" value="RIFIN"/>
    <property type="match status" value="1"/>
</dbReference>
<name>A0A2P9DT97_PLARE</name>
<keyword evidence="1" id="KW-1133">Transmembrane helix</keyword>
<feature type="transmembrane region" description="Helical" evidence="1">
    <location>
        <begin position="37"/>
        <end position="59"/>
    </location>
</feature>
<dbReference type="AlphaFoldDB" id="A0A2P9DT97"/>
<evidence type="ECO:0000313" key="3">
    <source>
        <dbReference type="Proteomes" id="UP000240500"/>
    </source>
</evidence>
<dbReference type="Proteomes" id="UP000240500">
    <property type="component" value="Unassembled WGS sequence"/>
</dbReference>